<organism evidence="1 2">
    <name type="scientific">Neokomagataea tanensis NBRC 106556</name>
    <dbReference type="NCBI Taxonomy" id="1223519"/>
    <lineage>
        <taxon>Bacteria</taxon>
        <taxon>Pseudomonadati</taxon>
        <taxon>Pseudomonadota</taxon>
        <taxon>Alphaproteobacteria</taxon>
        <taxon>Acetobacterales</taxon>
        <taxon>Acetobacteraceae</taxon>
        <taxon>Neokomagataea</taxon>
    </lineage>
</organism>
<dbReference type="SFLD" id="SFLDS00003">
    <property type="entry name" value="Haloacid_Dehalogenase"/>
    <property type="match status" value="1"/>
</dbReference>
<dbReference type="EMBL" id="BAQB01000004">
    <property type="protein sequence ID" value="GBR44511.1"/>
    <property type="molecule type" value="Genomic_DNA"/>
</dbReference>
<dbReference type="InterPro" id="IPR041492">
    <property type="entry name" value="HAD_2"/>
</dbReference>
<dbReference type="InterPro" id="IPR036412">
    <property type="entry name" value="HAD-like_sf"/>
</dbReference>
<dbReference type="NCBIfam" id="TIGR01509">
    <property type="entry name" value="HAD-SF-IA-v3"/>
    <property type="match status" value="1"/>
</dbReference>
<dbReference type="RefSeq" id="WP_068171464.1">
    <property type="nucleotide sequence ID" value="NZ_BAQB01000004.1"/>
</dbReference>
<evidence type="ECO:0000313" key="1">
    <source>
        <dbReference type="EMBL" id="GBR44511.1"/>
    </source>
</evidence>
<name>A0ABQ0QH09_9PROT</name>
<keyword evidence="2" id="KW-1185">Reference proteome</keyword>
<dbReference type="InterPro" id="IPR006439">
    <property type="entry name" value="HAD-SF_hydro_IA"/>
</dbReference>
<dbReference type="PANTHER" id="PTHR18901">
    <property type="entry name" value="2-DEOXYGLUCOSE-6-PHOSPHATE PHOSPHATASE 2"/>
    <property type="match status" value="1"/>
</dbReference>
<reference evidence="1" key="1">
    <citation type="submission" date="2013-04" db="EMBL/GenBank/DDBJ databases">
        <title>The genome sequencing project of 58 acetic acid bacteria.</title>
        <authorList>
            <person name="Okamoto-Kainuma A."/>
            <person name="Ishikawa M."/>
            <person name="Umino S."/>
            <person name="Koizumi Y."/>
            <person name="Shiwa Y."/>
            <person name="Yoshikawa H."/>
            <person name="Matsutani M."/>
            <person name="Matsushita K."/>
        </authorList>
    </citation>
    <scope>NUCLEOTIDE SEQUENCE</scope>
    <source>
        <strain evidence="1">NBRC 106556</strain>
    </source>
</reference>
<evidence type="ECO:0000313" key="2">
    <source>
        <dbReference type="Proteomes" id="UP001062443"/>
    </source>
</evidence>
<dbReference type="PANTHER" id="PTHR18901:SF38">
    <property type="entry name" value="PSEUDOURIDINE-5'-PHOSPHATASE"/>
    <property type="match status" value="1"/>
</dbReference>
<dbReference type="SUPFAM" id="SSF56784">
    <property type="entry name" value="HAD-like"/>
    <property type="match status" value="1"/>
</dbReference>
<dbReference type="Proteomes" id="UP001062443">
    <property type="component" value="Unassembled WGS sequence"/>
</dbReference>
<dbReference type="SFLD" id="SFLDG01129">
    <property type="entry name" value="C1.5:_HAD__Beta-PGM__Phosphata"/>
    <property type="match status" value="1"/>
</dbReference>
<gene>
    <name evidence="1" type="ORF">AA106556_0450</name>
</gene>
<dbReference type="Gene3D" id="3.40.50.1000">
    <property type="entry name" value="HAD superfamily/HAD-like"/>
    <property type="match status" value="1"/>
</dbReference>
<sequence length="232" mass="25634">MTALDPSGCLKLIIFDCDGVLVDSEVASCQATAQFARSLGLFISDDEAHKRFMGMALPDVVRDLEAELGYSLPENTALILRQNLVQIMQKRAEPVSGSPEMLKEIRRLRVPVRVGSNSSMQEMEAKFTRTNMTQFFPENRIHSANDMGEPKPSPAVYLYAAKQEGQAPENCLVIEDSDPGAEAAWKAGMSCVLLREANKPLPSFWPQPGFVRISHLSELAPIVERVLQSQIS</sequence>
<dbReference type="InterPro" id="IPR023198">
    <property type="entry name" value="PGP-like_dom2"/>
</dbReference>
<comment type="caution">
    <text evidence="1">The sequence shown here is derived from an EMBL/GenBank/DDBJ whole genome shotgun (WGS) entry which is preliminary data.</text>
</comment>
<dbReference type="Gene3D" id="1.10.150.240">
    <property type="entry name" value="Putative phosphatase, domain 2"/>
    <property type="match status" value="1"/>
</dbReference>
<protein>
    <submittedName>
        <fullName evidence="1">Phosphatase</fullName>
    </submittedName>
</protein>
<accession>A0ABQ0QH09</accession>
<dbReference type="Pfam" id="PF13419">
    <property type="entry name" value="HAD_2"/>
    <property type="match status" value="1"/>
</dbReference>
<dbReference type="InterPro" id="IPR023214">
    <property type="entry name" value="HAD_sf"/>
</dbReference>
<proteinExistence type="predicted"/>